<accession>A0A3E4U7B7</accession>
<dbReference type="PROSITE" id="PS00198">
    <property type="entry name" value="4FE4S_FER_1"/>
    <property type="match status" value="2"/>
</dbReference>
<feature type="domain" description="4Fe-4S ferredoxin-type" evidence="4">
    <location>
        <begin position="34"/>
        <end position="63"/>
    </location>
</feature>
<dbReference type="AlphaFoldDB" id="A0A3E4U7B7"/>
<protein>
    <submittedName>
        <fullName evidence="5">4Fe-4S dicluster domain-containing protein</fullName>
    </submittedName>
</protein>
<reference evidence="5 6" key="1">
    <citation type="submission" date="2018-08" db="EMBL/GenBank/DDBJ databases">
        <title>A genome reference for cultivated species of the human gut microbiota.</title>
        <authorList>
            <person name="Zou Y."/>
            <person name="Xue W."/>
            <person name="Luo G."/>
        </authorList>
    </citation>
    <scope>NUCLEOTIDE SEQUENCE [LARGE SCALE GENOMIC DNA]</scope>
    <source>
        <strain evidence="5 6">TF05-11AC</strain>
    </source>
</reference>
<comment type="caution">
    <text evidence="5">The sequence shown here is derived from an EMBL/GenBank/DDBJ whole genome shotgun (WGS) entry which is preliminary data.</text>
</comment>
<feature type="domain" description="4Fe-4S ferredoxin-type" evidence="4">
    <location>
        <begin position="1"/>
        <end position="29"/>
    </location>
</feature>
<dbReference type="GO" id="GO:0051536">
    <property type="term" value="F:iron-sulfur cluster binding"/>
    <property type="evidence" value="ECO:0007669"/>
    <property type="project" value="UniProtKB-KW"/>
</dbReference>
<gene>
    <name evidence="5" type="ORF">DXC39_13250</name>
</gene>
<sequence length="387" mass="43838">MVRGNESQCSGCEACAEVCPEKCISFSTNINGFRVPVINQEKCVHCNKCSRECPMNIKSNIEKHIPMAVYGAYAKKEQKRSASGAVSFILGSQIIENGGAVYGSEFTKNLQVVVRRAVTVEDLSRQQGSKYVQSTMDTVIEQINKDIRNGQKVLFTGTPCQVAGVKTALKKLENGNLYTAEIICHGTPSPKMFADYLRWAEKHYGKKIISYTFRAKEKDIEKDFMIHLGFSDGSKCSVSGFKDPYYKLFMTSKWFRESCYNCPFANKNRVADITLGDFWNSERLPPSFGKNRRISVVIINSDKGQRLFNTVKDKIIVIDSDWETAVAGNANLERFTKRTDDVYLYGAVKNPMEFFENVSQGKIDIKKYVFNQMPIQMRRKLKGIFNS</sequence>
<evidence type="ECO:0000256" key="2">
    <source>
        <dbReference type="ARBA" id="ARBA00023004"/>
    </source>
</evidence>
<proteinExistence type="predicted"/>
<dbReference type="InterPro" id="IPR017896">
    <property type="entry name" value="4Fe4S_Fe-S-bd"/>
</dbReference>
<dbReference type="Gene3D" id="3.30.70.20">
    <property type="match status" value="1"/>
</dbReference>
<dbReference type="Pfam" id="PF12838">
    <property type="entry name" value="Fer4_7"/>
    <property type="match status" value="1"/>
</dbReference>
<keyword evidence="1" id="KW-0479">Metal-binding</keyword>
<dbReference type="SUPFAM" id="SSF54862">
    <property type="entry name" value="4Fe-4S ferredoxins"/>
    <property type="match status" value="1"/>
</dbReference>
<dbReference type="PANTHER" id="PTHR43193:SF2">
    <property type="entry name" value="POLYFERREDOXIN PROTEIN FWDF"/>
    <property type="match status" value="1"/>
</dbReference>
<dbReference type="InterPro" id="IPR017900">
    <property type="entry name" value="4Fe4S_Fe_S_CS"/>
</dbReference>
<keyword evidence="2" id="KW-0408">Iron</keyword>
<dbReference type="Pfam" id="PF04432">
    <property type="entry name" value="FrhB_FdhB_C"/>
    <property type="match status" value="1"/>
</dbReference>
<dbReference type="PROSITE" id="PS51379">
    <property type="entry name" value="4FE4S_FER_2"/>
    <property type="match status" value="2"/>
</dbReference>
<dbReference type="RefSeq" id="WP_117622738.1">
    <property type="nucleotide sequence ID" value="NZ_QRQF01000015.1"/>
</dbReference>
<dbReference type="EMBL" id="QSSQ01000011">
    <property type="protein sequence ID" value="RGM03980.1"/>
    <property type="molecule type" value="Genomic_DNA"/>
</dbReference>
<evidence type="ECO:0000256" key="1">
    <source>
        <dbReference type="ARBA" id="ARBA00022723"/>
    </source>
</evidence>
<evidence type="ECO:0000256" key="3">
    <source>
        <dbReference type="ARBA" id="ARBA00023014"/>
    </source>
</evidence>
<dbReference type="Proteomes" id="UP000261257">
    <property type="component" value="Unassembled WGS sequence"/>
</dbReference>
<dbReference type="PANTHER" id="PTHR43193">
    <property type="match status" value="1"/>
</dbReference>
<evidence type="ECO:0000313" key="5">
    <source>
        <dbReference type="EMBL" id="RGM03980.1"/>
    </source>
</evidence>
<dbReference type="GO" id="GO:0046872">
    <property type="term" value="F:metal ion binding"/>
    <property type="evidence" value="ECO:0007669"/>
    <property type="project" value="UniProtKB-KW"/>
</dbReference>
<name>A0A3E4U7B7_9FIRM</name>
<organism evidence="5 6">
    <name type="scientific">Hungatella hathewayi</name>
    <dbReference type="NCBI Taxonomy" id="154046"/>
    <lineage>
        <taxon>Bacteria</taxon>
        <taxon>Bacillati</taxon>
        <taxon>Bacillota</taxon>
        <taxon>Clostridia</taxon>
        <taxon>Lachnospirales</taxon>
        <taxon>Lachnospiraceae</taxon>
        <taxon>Hungatella</taxon>
    </lineage>
</organism>
<dbReference type="InterPro" id="IPR052977">
    <property type="entry name" value="Polyferredoxin-like_ET"/>
</dbReference>
<dbReference type="InterPro" id="IPR007525">
    <property type="entry name" value="FrhB_FdhB_C"/>
</dbReference>
<evidence type="ECO:0000259" key="4">
    <source>
        <dbReference type="PROSITE" id="PS51379"/>
    </source>
</evidence>
<evidence type="ECO:0000313" key="6">
    <source>
        <dbReference type="Proteomes" id="UP000261257"/>
    </source>
</evidence>
<keyword evidence="3" id="KW-0411">Iron-sulfur</keyword>